<comment type="caution">
    <text evidence="2">The sequence shown here is derived from an EMBL/GenBank/DDBJ whole genome shotgun (WGS) entry which is preliminary data.</text>
</comment>
<name>A0A918JEB9_9BURK</name>
<evidence type="ECO:0008006" key="4">
    <source>
        <dbReference type="Google" id="ProtNLM"/>
    </source>
</evidence>
<reference evidence="2" key="1">
    <citation type="journal article" date="2014" name="Int. J. Syst. Evol. Microbiol.">
        <title>Complete genome sequence of Corynebacterium casei LMG S-19264T (=DSM 44701T), isolated from a smear-ripened cheese.</title>
        <authorList>
            <consortium name="US DOE Joint Genome Institute (JGI-PGF)"/>
            <person name="Walter F."/>
            <person name="Albersmeier A."/>
            <person name="Kalinowski J."/>
            <person name="Ruckert C."/>
        </authorList>
    </citation>
    <scope>NUCLEOTIDE SEQUENCE</scope>
    <source>
        <strain evidence="2">KCTC 23732</strain>
    </source>
</reference>
<dbReference type="RefSeq" id="WP_189383643.1">
    <property type="nucleotide sequence ID" value="NZ_BAABFY010000002.1"/>
</dbReference>
<keyword evidence="1" id="KW-0812">Transmembrane</keyword>
<dbReference type="AlphaFoldDB" id="A0A918JEB9"/>
<sequence>MSLLQQTTPARLTEPATRKLPRVALLIVGVLYIFAGLFFRDPWKTDDLTGLATMLDAYRESAWLLPQIGNFAFAQEGPLTTWIGAISIAILSPLFGLFTDPLSAQIAAARMPNILYFFLLLWGVWHGTYLLARRPECQPLPLPFGGEPHPRDYGRMLADVAFLFIIATIGIIIPIHETSSFPLLLALFSLAFYGLARMLDHPVQGSIILGLALGGSLLTHGFIGATPIFFMIACSLVSTVLTTRDKMAFLITFLLGAGCFLAWFIPAQASSPYWTSSWLYWNYSSFGFSSPRFFFKSLRDLLWFTWPTWPFALIALWNWRKWFRAPHIFIPGTMALGSFLTIALVENAFEPEYAMLTVPFAVLAAMSIPTLRRDIINTQDWFSIMILSLSMVAVWLGWIALHFGWPQQINHNITRLLTGYDPQISPLAVIAAITVCILWYSMASWRLRVNPQALWRGLILSAAGLTCTWLLLALLWLPAINYNRSYKQVSQELSQALDTHAKPGTCIREQGLGMGQRAALRVFDNITFTYDTTCKLVLLQTSRKHQEEQTLPYTDNARILWQGSRKSERDEIFLLLQLGK</sequence>
<feature type="transmembrane region" description="Helical" evidence="1">
    <location>
        <begin position="247"/>
        <end position="266"/>
    </location>
</feature>
<gene>
    <name evidence="2" type="ORF">GCM10011450_02770</name>
</gene>
<feature type="transmembrane region" description="Helical" evidence="1">
    <location>
        <begin position="423"/>
        <end position="441"/>
    </location>
</feature>
<protein>
    <recommendedName>
        <fullName evidence="4">Glycosyltransferase</fullName>
    </recommendedName>
</protein>
<keyword evidence="3" id="KW-1185">Reference proteome</keyword>
<feature type="transmembrane region" description="Helical" evidence="1">
    <location>
        <begin position="79"/>
        <end position="99"/>
    </location>
</feature>
<feature type="transmembrane region" description="Helical" evidence="1">
    <location>
        <begin position="20"/>
        <end position="39"/>
    </location>
</feature>
<dbReference type="EMBL" id="BMYS01000001">
    <property type="protein sequence ID" value="GGW76492.1"/>
    <property type="molecule type" value="Genomic_DNA"/>
</dbReference>
<organism evidence="2 3">
    <name type="scientific">Advenella faeciporci</name>
    <dbReference type="NCBI Taxonomy" id="797535"/>
    <lineage>
        <taxon>Bacteria</taxon>
        <taxon>Pseudomonadati</taxon>
        <taxon>Pseudomonadota</taxon>
        <taxon>Betaproteobacteria</taxon>
        <taxon>Burkholderiales</taxon>
        <taxon>Alcaligenaceae</taxon>
    </lineage>
</organism>
<evidence type="ECO:0000313" key="2">
    <source>
        <dbReference type="EMBL" id="GGW76492.1"/>
    </source>
</evidence>
<feature type="transmembrane region" description="Helical" evidence="1">
    <location>
        <begin position="114"/>
        <end position="132"/>
    </location>
</feature>
<feature type="transmembrane region" description="Helical" evidence="1">
    <location>
        <begin position="153"/>
        <end position="173"/>
    </location>
</feature>
<feature type="transmembrane region" description="Helical" evidence="1">
    <location>
        <begin position="179"/>
        <end position="196"/>
    </location>
</feature>
<keyword evidence="1" id="KW-1133">Transmembrane helix</keyword>
<accession>A0A918JEB9</accession>
<proteinExistence type="predicted"/>
<feature type="transmembrane region" description="Helical" evidence="1">
    <location>
        <begin position="328"/>
        <end position="345"/>
    </location>
</feature>
<feature type="transmembrane region" description="Helical" evidence="1">
    <location>
        <begin position="301"/>
        <end position="319"/>
    </location>
</feature>
<keyword evidence="1" id="KW-0472">Membrane</keyword>
<feature type="transmembrane region" description="Helical" evidence="1">
    <location>
        <begin position="381"/>
        <end position="403"/>
    </location>
</feature>
<reference evidence="2" key="2">
    <citation type="submission" date="2020-09" db="EMBL/GenBank/DDBJ databases">
        <authorList>
            <person name="Sun Q."/>
            <person name="Kim S."/>
        </authorList>
    </citation>
    <scope>NUCLEOTIDE SEQUENCE</scope>
    <source>
        <strain evidence="2">KCTC 23732</strain>
    </source>
</reference>
<evidence type="ECO:0000313" key="3">
    <source>
        <dbReference type="Proteomes" id="UP000608345"/>
    </source>
</evidence>
<dbReference type="Proteomes" id="UP000608345">
    <property type="component" value="Unassembled WGS sequence"/>
</dbReference>
<feature type="transmembrane region" description="Helical" evidence="1">
    <location>
        <begin position="453"/>
        <end position="477"/>
    </location>
</feature>
<evidence type="ECO:0000256" key="1">
    <source>
        <dbReference type="SAM" id="Phobius"/>
    </source>
</evidence>
<feature type="transmembrane region" description="Helical" evidence="1">
    <location>
        <begin position="208"/>
        <end position="241"/>
    </location>
</feature>